<evidence type="ECO:0000313" key="4">
    <source>
        <dbReference type="Proteomes" id="UP001180840"/>
    </source>
</evidence>
<dbReference type="InterPro" id="IPR048764">
    <property type="entry name" value="PylC_N"/>
</dbReference>
<evidence type="ECO:0000313" key="3">
    <source>
        <dbReference type="EMBL" id="MDR7329838.1"/>
    </source>
</evidence>
<dbReference type="EC" id="6.3.5.5" evidence="3"/>
<proteinExistence type="predicted"/>
<keyword evidence="1" id="KW-0067">ATP-binding</keyword>
<keyword evidence="1" id="KW-0547">Nucleotide-binding</keyword>
<gene>
    <name evidence="3" type="ORF">J2S39_001514</name>
</gene>
<organism evidence="3 4">
    <name type="scientific">Corynebacterium guangdongense</name>
    <dbReference type="NCBI Taxonomy" id="1783348"/>
    <lineage>
        <taxon>Bacteria</taxon>
        <taxon>Bacillati</taxon>
        <taxon>Actinomycetota</taxon>
        <taxon>Actinomycetes</taxon>
        <taxon>Mycobacteriales</taxon>
        <taxon>Corynebacteriaceae</taxon>
        <taxon>Corynebacterium</taxon>
    </lineage>
</organism>
<dbReference type="Pfam" id="PF15632">
    <property type="entry name" value="ATPgrasp_Ter"/>
    <property type="match status" value="1"/>
</dbReference>
<dbReference type="PROSITE" id="PS50975">
    <property type="entry name" value="ATP_GRASP"/>
    <property type="match status" value="1"/>
</dbReference>
<evidence type="ECO:0000259" key="2">
    <source>
        <dbReference type="PROSITE" id="PS50975"/>
    </source>
</evidence>
<accession>A0ABU2A130</accession>
<keyword evidence="3" id="KW-0436">Ligase</keyword>
<dbReference type="GO" id="GO:0004088">
    <property type="term" value="F:carbamoyl-phosphate synthase (glutamine-hydrolyzing) activity"/>
    <property type="evidence" value="ECO:0007669"/>
    <property type="project" value="UniProtKB-EC"/>
</dbReference>
<dbReference type="Pfam" id="PF21360">
    <property type="entry name" value="PylC-like_N"/>
    <property type="match status" value="1"/>
</dbReference>
<dbReference type="SUPFAM" id="SSF56059">
    <property type="entry name" value="Glutathione synthetase ATP-binding domain-like"/>
    <property type="match status" value="1"/>
</dbReference>
<protein>
    <submittedName>
        <fullName evidence="3">Carbamoyl-phosphate synthase large subunit</fullName>
        <ecNumber evidence="3">6.3.5.5</ecNumber>
    </submittedName>
</protein>
<evidence type="ECO:0000256" key="1">
    <source>
        <dbReference type="PROSITE-ProRule" id="PRU00409"/>
    </source>
</evidence>
<dbReference type="Gene3D" id="3.40.50.20">
    <property type="match status" value="1"/>
</dbReference>
<name>A0ABU2A130_9CORY</name>
<reference evidence="3" key="1">
    <citation type="submission" date="2023-07" db="EMBL/GenBank/DDBJ databases">
        <title>Sequencing the genomes of 1000 actinobacteria strains.</title>
        <authorList>
            <person name="Klenk H.-P."/>
        </authorList>
    </citation>
    <scope>NUCLEOTIDE SEQUENCE</scope>
    <source>
        <strain evidence="3">DSM 107476</strain>
    </source>
</reference>
<dbReference type="EMBL" id="JAVDXZ010000001">
    <property type="protein sequence ID" value="MDR7329838.1"/>
    <property type="molecule type" value="Genomic_DNA"/>
</dbReference>
<dbReference type="InterPro" id="IPR011761">
    <property type="entry name" value="ATP-grasp"/>
</dbReference>
<dbReference type="Proteomes" id="UP001180840">
    <property type="component" value="Unassembled WGS sequence"/>
</dbReference>
<dbReference type="Gene3D" id="3.30.470.20">
    <property type="entry name" value="ATP-grasp fold, B domain"/>
    <property type="match status" value="1"/>
</dbReference>
<sequence length="364" mass="39104">MASQTPLKIIIASAGRRAHYLQWFRDALRRQGIPGEVIALEYRATSPGFGIADRAQQMPAYNSAEYGEELRRWFAAERPDLFLCMNDYEIQVLSGELADALRETGAIVTVLAPEKQAMVLDKYTMALELAAAGIPTPTTHLGSEAEAVTGKAPADAKFVVKHRFGAGSSGLEFPDVDGLRNAVERSARTALGADGRPAEDGTEAVIIQDFLPGDEYGVDGIFTLDGRSELVGVMARRVGQMRAGDPDVATSADPEGFRKLVSQVGALLEPTGPINLDVREDAAGVARVIDINPRMGGGYPYCHRAGADMPSALIRMLRGLPHDPSLLDYEHGVTSVRHEEFTVIGRAREAQRPEPEPVAAGGEG</sequence>
<dbReference type="RefSeq" id="WP_290194976.1">
    <property type="nucleotide sequence ID" value="NZ_CP047654.1"/>
</dbReference>
<comment type="caution">
    <text evidence="3">The sequence shown here is derived from an EMBL/GenBank/DDBJ whole genome shotgun (WGS) entry which is preliminary data.</text>
</comment>
<keyword evidence="4" id="KW-1185">Reference proteome</keyword>
<feature type="domain" description="ATP-grasp" evidence="2">
    <location>
        <begin position="126"/>
        <end position="318"/>
    </location>
</feature>